<keyword evidence="6 8" id="KW-0067">ATP-binding</keyword>
<dbReference type="InterPro" id="IPR042176">
    <property type="entry name" value="Pantoate_ligase_C"/>
</dbReference>
<dbReference type="EC" id="6.3.2.1" evidence="8"/>
<sequence>MTECRSIDQLRQQISTWKAQGESIALVPTMGNLHEGHLHLVKIAQQHAQHVVVSIFVNPMQFNNSNDLDNYPRTQAADLQKLAALNVDIAFLPSPEMMYPNGVELETKVNVTGLDSVLEGAHRPGHFQGVATVVSKFFNLVQPDFAIFGEKDYQQLALIRKMASDLMLATEIIGVETQRDKEGLALSSRNTRLSPEQLELAPNLAKVMANVAQNCLKPNANLSDISQQAASTLNAQGFETDAIDIVDADTLAPVSPTTARIVILMAAFLGEVRLIDNLCVHLDPQ</sequence>
<organism evidence="9 10">
    <name type="scientific">Alginatibacterium sediminis</name>
    <dbReference type="NCBI Taxonomy" id="2164068"/>
    <lineage>
        <taxon>Bacteria</taxon>
        <taxon>Pseudomonadati</taxon>
        <taxon>Pseudomonadota</taxon>
        <taxon>Gammaproteobacteria</taxon>
        <taxon>Alteromonadales</taxon>
        <taxon>Alteromonadaceae</taxon>
        <taxon>Alginatibacterium</taxon>
    </lineage>
</organism>
<dbReference type="FunFam" id="3.40.50.620:FF:000013">
    <property type="entry name" value="Pantothenate synthetase"/>
    <property type="match status" value="1"/>
</dbReference>
<dbReference type="EMBL" id="RAQO01000008">
    <property type="protein sequence ID" value="RKF15857.1"/>
    <property type="molecule type" value="Genomic_DNA"/>
</dbReference>
<dbReference type="Gene3D" id="3.30.1300.10">
    <property type="entry name" value="Pantoate-beta-alanine ligase, C-terminal domain"/>
    <property type="match status" value="1"/>
</dbReference>
<dbReference type="Pfam" id="PF02569">
    <property type="entry name" value="Pantoate_ligase"/>
    <property type="match status" value="1"/>
</dbReference>
<evidence type="ECO:0000256" key="2">
    <source>
        <dbReference type="ARBA" id="ARBA00009256"/>
    </source>
</evidence>
<dbReference type="AlphaFoldDB" id="A0A420E8Z7"/>
<evidence type="ECO:0000256" key="3">
    <source>
        <dbReference type="ARBA" id="ARBA00022598"/>
    </source>
</evidence>
<keyword evidence="3 8" id="KW-0436">Ligase</keyword>
<dbReference type="SUPFAM" id="SSF52374">
    <property type="entry name" value="Nucleotidylyl transferase"/>
    <property type="match status" value="1"/>
</dbReference>
<keyword evidence="8" id="KW-0963">Cytoplasm</keyword>
<dbReference type="InterPro" id="IPR014729">
    <property type="entry name" value="Rossmann-like_a/b/a_fold"/>
</dbReference>
<name>A0A420E8Z7_9ALTE</name>
<feature type="binding site" evidence="8">
    <location>
        <position position="61"/>
    </location>
    <ligand>
        <name>beta-alanine</name>
        <dbReference type="ChEBI" id="CHEBI:57966"/>
    </ligand>
</feature>
<accession>A0A420E8Z7</accession>
<keyword evidence="5 8" id="KW-0547">Nucleotide-binding</keyword>
<feature type="binding site" evidence="8">
    <location>
        <begin position="186"/>
        <end position="189"/>
    </location>
    <ligand>
        <name>ATP</name>
        <dbReference type="ChEBI" id="CHEBI:30616"/>
    </ligand>
</feature>
<reference evidence="9 10" key="1">
    <citation type="submission" date="2018-09" db="EMBL/GenBank/DDBJ databases">
        <authorList>
            <person name="Wang Z."/>
        </authorList>
    </citation>
    <scope>NUCLEOTIDE SEQUENCE [LARGE SCALE GENOMIC DNA]</scope>
    <source>
        <strain evidence="9 10">ALS 81</strain>
    </source>
</reference>
<dbReference type="OrthoDB" id="9773087at2"/>
<dbReference type="GO" id="GO:0015940">
    <property type="term" value="P:pantothenate biosynthetic process"/>
    <property type="evidence" value="ECO:0007669"/>
    <property type="project" value="UniProtKB-UniRule"/>
</dbReference>
<dbReference type="InterPro" id="IPR004821">
    <property type="entry name" value="Cyt_trans-like"/>
</dbReference>
<proteinExistence type="inferred from homology"/>
<dbReference type="GO" id="GO:0004592">
    <property type="term" value="F:pantoate-beta-alanine ligase activity"/>
    <property type="evidence" value="ECO:0007669"/>
    <property type="project" value="UniProtKB-UniRule"/>
</dbReference>
<comment type="miscellaneous">
    <text evidence="8">The reaction proceeds by a bi uni uni bi ping pong mechanism.</text>
</comment>
<dbReference type="GO" id="GO:0005829">
    <property type="term" value="C:cytosol"/>
    <property type="evidence" value="ECO:0007669"/>
    <property type="project" value="TreeGrafter"/>
</dbReference>
<feature type="binding site" evidence="8">
    <location>
        <begin position="149"/>
        <end position="152"/>
    </location>
    <ligand>
        <name>ATP</name>
        <dbReference type="ChEBI" id="CHEBI:30616"/>
    </ligand>
</feature>
<dbReference type="UniPathway" id="UPA00028">
    <property type="reaction ID" value="UER00005"/>
</dbReference>
<gene>
    <name evidence="8" type="primary">panC</name>
    <name evidence="9" type="ORF">DBZ36_15920</name>
</gene>
<feature type="binding site" evidence="8">
    <location>
        <begin position="30"/>
        <end position="37"/>
    </location>
    <ligand>
        <name>ATP</name>
        <dbReference type="ChEBI" id="CHEBI:30616"/>
    </ligand>
</feature>
<dbReference type="RefSeq" id="WP_120355942.1">
    <property type="nucleotide sequence ID" value="NZ_RAQO01000008.1"/>
</dbReference>
<evidence type="ECO:0000313" key="10">
    <source>
        <dbReference type="Proteomes" id="UP000286482"/>
    </source>
</evidence>
<comment type="caution">
    <text evidence="9">The sequence shown here is derived from an EMBL/GenBank/DDBJ whole genome shotgun (WGS) entry which is preliminary data.</text>
</comment>
<evidence type="ECO:0000256" key="7">
    <source>
        <dbReference type="ARBA" id="ARBA00048258"/>
    </source>
</evidence>
<dbReference type="NCBIfam" id="TIGR00018">
    <property type="entry name" value="panC"/>
    <property type="match status" value="1"/>
</dbReference>
<evidence type="ECO:0000256" key="8">
    <source>
        <dbReference type="HAMAP-Rule" id="MF_00158"/>
    </source>
</evidence>
<evidence type="ECO:0000256" key="6">
    <source>
        <dbReference type="ARBA" id="ARBA00022840"/>
    </source>
</evidence>
<dbReference type="NCBIfam" id="TIGR00125">
    <property type="entry name" value="cyt_tran_rel"/>
    <property type="match status" value="1"/>
</dbReference>
<comment type="subunit">
    <text evidence="8">Homodimer.</text>
</comment>
<comment type="function">
    <text evidence="8">Catalyzes the condensation of pantoate with beta-alanine in an ATP-dependent reaction via a pantoyl-adenylate intermediate.</text>
</comment>
<comment type="catalytic activity">
    <reaction evidence="7 8">
        <text>(R)-pantoate + beta-alanine + ATP = (R)-pantothenate + AMP + diphosphate + H(+)</text>
        <dbReference type="Rhea" id="RHEA:10912"/>
        <dbReference type="ChEBI" id="CHEBI:15378"/>
        <dbReference type="ChEBI" id="CHEBI:15980"/>
        <dbReference type="ChEBI" id="CHEBI:29032"/>
        <dbReference type="ChEBI" id="CHEBI:30616"/>
        <dbReference type="ChEBI" id="CHEBI:33019"/>
        <dbReference type="ChEBI" id="CHEBI:57966"/>
        <dbReference type="ChEBI" id="CHEBI:456215"/>
        <dbReference type="EC" id="6.3.2.1"/>
    </reaction>
</comment>
<comment type="subcellular location">
    <subcellularLocation>
        <location evidence="8">Cytoplasm</location>
    </subcellularLocation>
</comment>
<evidence type="ECO:0000313" key="9">
    <source>
        <dbReference type="EMBL" id="RKF15857.1"/>
    </source>
</evidence>
<evidence type="ECO:0000256" key="5">
    <source>
        <dbReference type="ARBA" id="ARBA00022741"/>
    </source>
</evidence>
<dbReference type="InterPro" id="IPR003721">
    <property type="entry name" value="Pantoate_ligase"/>
</dbReference>
<comment type="pathway">
    <text evidence="1 8">Cofactor biosynthesis; (R)-pantothenate biosynthesis; (R)-pantothenate from (R)-pantoate and beta-alanine: step 1/1.</text>
</comment>
<keyword evidence="10" id="KW-1185">Reference proteome</keyword>
<comment type="caution">
    <text evidence="8">Lacks conserved residue(s) required for the propagation of feature annotation.</text>
</comment>
<feature type="binding site" evidence="8">
    <location>
        <position position="155"/>
    </location>
    <ligand>
        <name>(R)-pantoate</name>
        <dbReference type="ChEBI" id="CHEBI:15980"/>
    </ligand>
</feature>
<dbReference type="PANTHER" id="PTHR21299:SF1">
    <property type="entry name" value="PANTOATE--BETA-ALANINE LIGASE"/>
    <property type="match status" value="1"/>
</dbReference>
<dbReference type="PANTHER" id="PTHR21299">
    <property type="entry name" value="CYTIDYLATE KINASE/PANTOATE-BETA-ALANINE LIGASE"/>
    <property type="match status" value="1"/>
</dbReference>
<dbReference type="Proteomes" id="UP000286482">
    <property type="component" value="Unassembled WGS sequence"/>
</dbReference>
<dbReference type="CDD" id="cd00560">
    <property type="entry name" value="PanC"/>
    <property type="match status" value="1"/>
</dbReference>
<dbReference type="Gene3D" id="3.40.50.620">
    <property type="entry name" value="HUPs"/>
    <property type="match status" value="1"/>
</dbReference>
<evidence type="ECO:0000256" key="1">
    <source>
        <dbReference type="ARBA" id="ARBA00004990"/>
    </source>
</evidence>
<dbReference type="GO" id="GO:0005524">
    <property type="term" value="F:ATP binding"/>
    <property type="evidence" value="ECO:0007669"/>
    <property type="project" value="UniProtKB-KW"/>
</dbReference>
<feature type="active site" description="Proton donor" evidence="8">
    <location>
        <position position="37"/>
    </location>
</feature>
<dbReference type="HAMAP" id="MF_00158">
    <property type="entry name" value="PanC"/>
    <property type="match status" value="1"/>
</dbReference>
<evidence type="ECO:0000256" key="4">
    <source>
        <dbReference type="ARBA" id="ARBA00022655"/>
    </source>
</evidence>
<keyword evidence="4 8" id="KW-0566">Pantothenate biosynthesis</keyword>
<comment type="similarity">
    <text evidence="2 8">Belongs to the pantothenate synthetase family.</text>
</comment>
<protein>
    <recommendedName>
        <fullName evidence="8">Pantothenate synthetase</fullName>
        <shortName evidence="8">PS</shortName>
        <ecNumber evidence="8">6.3.2.1</ecNumber>
    </recommendedName>
    <alternativeName>
        <fullName evidence="8">Pantoate--beta-alanine ligase</fullName>
    </alternativeName>
    <alternativeName>
        <fullName evidence="8">Pantoate-activating enzyme</fullName>
    </alternativeName>
</protein>
<feature type="binding site" evidence="8">
    <location>
        <position position="61"/>
    </location>
    <ligand>
        <name>(R)-pantoate</name>
        <dbReference type="ChEBI" id="CHEBI:15980"/>
    </ligand>
</feature>